<dbReference type="SUPFAM" id="SSF50729">
    <property type="entry name" value="PH domain-like"/>
    <property type="match status" value="1"/>
</dbReference>
<accession>A0A914CLT9</accession>
<evidence type="ECO:0000313" key="3">
    <source>
        <dbReference type="Proteomes" id="UP000887540"/>
    </source>
</evidence>
<keyword evidence="1" id="KW-0175">Coiled coil</keyword>
<reference evidence="4" key="1">
    <citation type="submission" date="2022-11" db="UniProtKB">
        <authorList>
            <consortium name="WormBaseParasite"/>
        </authorList>
    </citation>
    <scope>IDENTIFICATION</scope>
</reference>
<dbReference type="InterPro" id="IPR001849">
    <property type="entry name" value="PH_domain"/>
</dbReference>
<name>A0A914CLT9_9BILA</name>
<keyword evidence="3" id="KW-1185">Reference proteome</keyword>
<dbReference type="AlphaFoldDB" id="A0A914CLT9"/>
<organism evidence="3 4">
    <name type="scientific">Acrobeloides nanus</name>
    <dbReference type="NCBI Taxonomy" id="290746"/>
    <lineage>
        <taxon>Eukaryota</taxon>
        <taxon>Metazoa</taxon>
        <taxon>Ecdysozoa</taxon>
        <taxon>Nematoda</taxon>
        <taxon>Chromadorea</taxon>
        <taxon>Rhabditida</taxon>
        <taxon>Tylenchina</taxon>
        <taxon>Cephalobomorpha</taxon>
        <taxon>Cephaloboidea</taxon>
        <taxon>Cephalobidae</taxon>
        <taxon>Acrobeloides</taxon>
    </lineage>
</organism>
<evidence type="ECO:0000313" key="4">
    <source>
        <dbReference type="WBParaSite" id="ACRNAN_scaffold1225.g24746.t1"/>
    </source>
</evidence>
<dbReference type="Proteomes" id="UP000887540">
    <property type="component" value="Unplaced"/>
</dbReference>
<feature type="coiled-coil region" evidence="1">
    <location>
        <begin position="256"/>
        <end position="325"/>
    </location>
</feature>
<protein>
    <submittedName>
        <fullName evidence="4">PH domain-containing protein</fullName>
    </submittedName>
</protein>
<dbReference type="Gene3D" id="2.30.29.30">
    <property type="entry name" value="Pleckstrin-homology domain (PH domain)/Phosphotyrosine-binding domain (PTB)"/>
    <property type="match status" value="1"/>
</dbReference>
<dbReference type="SMART" id="SM00233">
    <property type="entry name" value="PH"/>
    <property type="match status" value="1"/>
</dbReference>
<evidence type="ECO:0000259" key="2">
    <source>
        <dbReference type="SMART" id="SM00233"/>
    </source>
</evidence>
<proteinExistence type="predicted"/>
<dbReference type="WBParaSite" id="ACRNAN_scaffold1225.g24746.t1">
    <property type="protein sequence ID" value="ACRNAN_scaffold1225.g24746.t1"/>
    <property type="gene ID" value="ACRNAN_scaffold1225.g24746"/>
</dbReference>
<sequence length="364" mass="42677">MKKYLEDDDGGLLTDPLFQRLFRLFLLFSENSVTSTEPSNLPNGRVLNYLTPAQAHFLINELYRLIKPRKPTAIIQLPPHPEKITFRELVEICDLVFPDRKILEPVVDRIFDRYVSQIVNKGFVMCRRIPSKVTCIGKKSNSKKWKSFWCTLIPGTIFLWPLHKPPTVANRQTISLDSNTVVHMGTFEEDRFTWQLFTSKGKFQFGHFDEIQRQHWISDMSLVVEFRTKADLLDYDRAYSTKSEHLGNHDKDISWKLALESENHRLTELLNEERKALYDEEIVRQLATRMLDEERERNEKMEKILQDCQDQLEMEREIRMHLEQRLSEQVLTNTSLLEAAASGDSTTKLTPDQLDYLIISTQSI</sequence>
<feature type="domain" description="PH" evidence="2">
    <location>
        <begin position="118"/>
        <end position="227"/>
    </location>
</feature>
<evidence type="ECO:0000256" key="1">
    <source>
        <dbReference type="SAM" id="Coils"/>
    </source>
</evidence>
<dbReference type="InterPro" id="IPR011993">
    <property type="entry name" value="PH-like_dom_sf"/>
</dbReference>